<sequence length="532" mass="56275">MITGVITVPNNLNTFIVNVSLSNNGGEYLPTPSFGFGKVGPVTNIDSSIDNCSTIDITWTAPTVDDRVSILYYTLRIYDAITGSQVTIVSVYDTSYQFEDNNLFIHRYTYVITGVNELGEGISTNDTFSYQRVPRSVEEAASDIITYHQNTAIASFNIPITLECTGESPENVTVTIQCNGTGVVYDDTTLVEYAKEPMNITGSVPTPLNEQCNISIVFSNEAGSSEPFILAFDTIPIINPTPPPTSTNTTATPSPIITRPVVIGAIAGGSIAVLLIIIILIVGMGIYYKKGKKKKGQLLPERVQFDGGSARTSVSTYTSEHGTYSEAQTETTLVPEDDTVPMSYDTAPVEASAAIPGGSEVMAKQVNRKEKQPKSSTSKKETTGAIGGGAAKEPIYSDLGVAPPTGTKALPQTEVASVKYADIELVRPKLKVPPAQSYDDVVVSTASGTTVIGATGGDTNPPPIPDKKSKGATTTGQEGTNGGNDAARNLPHHVNDDSNFSLAPPSRPPPLPPHASVEGRREGGTSTVATYL</sequence>
<keyword evidence="2" id="KW-0472">Membrane</keyword>
<evidence type="ECO:0000313" key="5">
    <source>
        <dbReference type="Proteomes" id="UP000007879"/>
    </source>
</evidence>
<dbReference type="Gene3D" id="2.60.40.10">
    <property type="entry name" value="Immunoglobulins"/>
    <property type="match status" value="1"/>
</dbReference>
<keyword evidence="5" id="KW-1185">Reference proteome</keyword>
<reference evidence="5" key="1">
    <citation type="journal article" date="2010" name="Nature">
        <title>The Amphimedon queenslandica genome and the evolution of animal complexity.</title>
        <authorList>
            <person name="Srivastava M."/>
            <person name="Simakov O."/>
            <person name="Chapman J."/>
            <person name="Fahey B."/>
            <person name="Gauthier M.E."/>
            <person name="Mitros T."/>
            <person name="Richards G.S."/>
            <person name="Conaco C."/>
            <person name="Dacre M."/>
            <person name="Hellsten U."/>
            <person name="Larroux C."/>
            <person name="Putnam N.H."/>
            <person name="Stanke M."/>
            <person name="Adamska M."/>
            <person name="Darling A."/>
            <person name="Degnan S.M."/>
            <person name="Oakley T.H."/>
            <person name="Plachetzki D.C."/>
            <person name="Zhai Y."/>
            <person name="Adamski M."/>
            <person name="Calcino A."/>
            <person name="Cummins S.F."/>
            <person name="Goodstein D.M."/>
            <person name="Harris C."/>
            <person name="Jackson D.J."/>
            <person name="Leys S.P."/>
            <person name="Shu S."/>
            <person name="Woodcroft B.J."/>
            <person name="Vervoort M."/>
            <person name="Kosik K.S."/>
            <person name="Manning G."/>
            <person name="Degnan B.M."/>
            <person name="Rokhsar D.S."/>
        </authorList>
    </citation>
    <scope>NUCLEOTIDE SEQUENCE [LARGE SCALE GENOMIC DNA]</scope>
</reference>
<evidence type="ECO:0000256" key="2">
    <source>
        <dbReference type="SAM" id="Phobius"/>
    </source>
</evidence>
<evidence type="ECO:0000259" key="3">
    <source>
        <dbReference type="PROSITE" id="PS50853"/>
    </source>
</evidence>
<feature type="domain" description="Fibronectin type-III" evidence="3">
    <location>
        <begin position="41"/>
        <end position="136"/>
    </location>
</feature>
<organism evidence="4 5">
    <name type="scientific">Amphimedon queenslandica</name>
    <name type="common">Sponge</name>
    <dbReference type="NCBI Taxonomy" id="400682"/>
    <lineage>
        <taxon>Eukaryota</taxon>
        <taxon>Metazoa</taxon>
        <taxon>Porifera</taxon>
        <taxon>Demospongiae</taxon>
        <taxon>Heteroscleromorpha</taxon>
        <taxon>Haplosclerida</taxon>
        <taxon>Niphatidae</taxon>
        <taxon>Amphimedon</taxon>
    </lineage>
</organism>
<dbReference type="AlphaFoldDB" id="A0AAN0JL85"/>
<dbReference type="InterPro" id="IPR036116">
    <property type="entry name" value="FN3_sf"/>
</dbReference>
<keyword evidence="2" id="KW-1133">Transmembrane helix</keyword>
<feature type="region of interest" description="Disordered" evidence="1">
    <location>
        <begin position="450"/>
        <end position="532"/>
    </location>
</feature>
<protein>
    <recommendedName>
        <fullName evidence="3">Fibronectin type-III domain-containing protein</fullName>
    </recommendedName>
</protein>
<dbReference type="PROSITE" id="PS50853">
    <property type="entry name" value="FN3"/>
    <property type="match status" value="1"/>
</dbReference>
<dbReference type="KEGG" id="aqu:109585796"/>
<evidence type="ECO:0000313" key="4">
    <source>
        <dbReference type="EnsemblMetazoa" id="XP_019857485.1"/>
    </source>
</evidence>
<dbReference type="InterPro" id="IPR013783">
    <property type="entry name" value="Ig-like_fold"/>
</dbReference>
<name>A0AAN0JL85_AMPQE</name>
<dbReference type="Proteomes" id="UP000007879">
    <property type="component" value="Unassembled WGS sequence"/>
</dbReference>
<dbReference type="EnsemblMetazoa" id="XM_020001926.1">
    <property type="protein sequence ID" value="XP_019857485.1"/>
    <property type="gene ID" value="LOC109585796"/>
</dbReference>
<dbReference type="InterPro" id="IPR003961">
    <property type="entry name" value="FN3_dom"/>
</dbReference>
<dbReference type="RefSeq" id="XP_019857485.1">
    <property type="nucleotide sequence ID" value="XM_020001926.1"/>
</dbReference>
<feature type="compositionally biased region" description="Basic and acidic residues" evidence="1">
    <location>
        <begin position="367"/>
        <end position="382"/>
    </location>
</feature>
<evidence type="ECO:0000256" key="1">
    <source>
        <dbReference type="SAM" id="MobiDB-lite"/>
    </source>
</evidence>
<feature type="transmembrane region" description="Helical" evidence="2">
    <location>
        <begin position="261"/>
        <end position="288"/>
    </location>
</feature>
<feature type="region of interest" description="Disordered" evidence="1">
    <location>
        <begin position="310"/>
        <end position="329"/>
    </location>
</feature>
<feature type="region of interest" description="Disordered" evidence="1">
    <location>
        <begin position="365"/>
        <end position="399"/>
    </location>
</feature>
<dbReference type="GeneID" id="109585796"/>
<dbReference type="CDD" id="cd00063">
    <property type="entry name" value="FN3"/>
    <property type="match status" value="1"/>
</dbReference>
<dbReference type="SUPFAM" id="SSF49265">
    <property type="entry name" value="Fibronectin type III"/>
    <property type="match status" value="1"/>
</dbReference>
<keyword evidence="2" id="KW-0812">Transmembrane</keyword>
<proteinExistence type="predicted"/>
<reference evidence="4" key="2">
    <citation type="submission" date="2024-06" db="UniProtKB">
        <authorList>
            <consortium name="EnsemblMetazoa"/>
        </authorList>
    </citation>
    <scope>IDENTIFICATION</scope>
</reference>
<accession>A0AAN0JL85</accession>